<dbReference type="EMBL" id="AF283711">
    <property type="protein sequence ID" value="AAL77233.1"/>
    <property type="molecule type" value="Genomic_DNA"/>
</dbReference>
<proteinExistence type="predicted"/>
<gene>
    <name evidence="2" type="primary">dxsBxA</name>
</gene>
<feature type="compositionally biased region" description="Low complexity" evidence="1">
    <location>
        <begin position="195"/>
        <end position="207"/>
    </location>
</feature>
<accession>Q8RTQ0</accession>
<evidence type="ECO:0000256" key="1">
    <source>
        <dbReference type="SAM" id="MobiDB-lite"/>
    </source>
</evidence>
<feature type="non-terminal residue" evidence="2">
    <location>
        <position position="218"/>
    </location>
</feature>
<protein>
    <submittedName>
        <fullName evidence="2">Putative 1-deoxy-D-xylulose 5-phosphate synthase</fullName>
    </submittedName>
</protein>
<feature type="compositionally biased region" description="Basic residues" evidence="1">
    <location>
        <begin position="182"/>
        <end position="194"/>
    </location>
</feature>
<feature type="compositionally biased region" description="Basic residues" evidence="1">
    <location>
        <begin position="20"/>
        <end position="36"/>
    </location>
</feature>
<feature type="compositionally biased region" description="Basic residues" evidence="1">
    <location>
        <begin position="102"/>
        <end position="111"/>
    </location>
</feature>
<evidence type="ECO:0000313" key="2">
    <source>
        <dbReference type="EMBL" id="AAL77233.1"/>
    </source>
</evidence>
<reference evidence="2" key="1">
    <citation type="journal article" date="2001" name="Mol. Biol. Today">
        <title>PCR Amplification of 1-Deoxy-D-Xylulose 5-Phosphate Synthase (dxs) Genes from Different Streptomyces species: Evidence for the Existence of Two dxs Gene Families.</title>
        <authorList>
            <person name="Li S.-M."/>
            <person name="Wemakor E."/>
            <person name="Heide L."/>
        </authorList>
    </citation>
    <scope>NUCLEOTIDE SEQUENCE</scope>
</reference>
<feature type="compositionally biased region" description="Basic residues" evidence="1">
    <location>
        <begin position="156"/>
        <end position="165"/>
    </location>
</feature>
<feature type="compositionally biased region" description="Basic residues" evidence="1">
    <location>
        <begin position="208"/>
        <end position="218"/>
    </location>
</feature>
<feature type="compositionally biased region" description="Basic and acidic residues" evidence="1">
    <location>
        <begin position="166"/>
        <end position="177"/>
    </location>
</feature>
<feature type="non-terminal residue" evidence="2">
    <location>
        <position position="1"/>
    </location>
</feature>
<dbReference type="AlphaFoldDB" id="Q8RTQ0"/>
<name>Q8RTQ0_STRCO</name>
<feature type="compositionally biased region" description="Basic residues" evidence="1">
    <location>
        <begin position="65"/>
        <end position="74"/>
    </location>
</feature>
<sequence length="218" mass="24653">HGLGGAEQHRGGQGPAADHRRQRQRTLVRADHRRPRQPPGDPAHHRRLRAGPGLGQGRAPAHARGGPHRLRGPARRQEGLQGRLRPAGALRGPGTEVPRSDRRARHRRRRVGAPPREALPRPGHRALPHREGPRLPARPPGRGGPLPRRRQDPPRHRPAHLHPRRRLDVRLRRRDAQARQGARARGRHHGRHAPAGRPRQVRQGLPRPRLRRGHRRTA</sequence>
<feature type="region of interest" description="Disordered" evidence="1">
    <location>
        <begin position="1"/>
        <end position="218"/>
    </location>
</feature>
<organism evidence="2">
    <name type="scientific">Streptomyces coelicolor (strain ATCC BAA-471 / A3(2) / M145)</name>
    <dbReference type="NCBI Taxonomy" id="100226"/>
    <lineage>
        <taxon>Bacteria</taxon>
        <taxon>Bacillati</taxon>
        <taxon>Actinomycetota</taxon>
        <taxon>Actinomycetes</taxon>
        <taxon>Kitasatosporales</taxon>
        <taxon>Streptomycetaceae</taxon>
        <taxon>Streptomyces</taxon>
        <taxon>Streptomyces albidoflavus group</taxon>
    </lineage>
</organism>